<keyword evidence="2" id="KW-1185">Reference proteome</keyword>
<protein>
    <submittedName>
        <fullName evidence="1">Uncharacterized protein</fullName>
    </submittedName>
</protein>
<accession>A0AAV9CMU3</accession>
<dbReference type="AlphaFoldDB" id="A0AAV9CMU3"/>
<dbReference type="EMBL" id="JAUJYO010000018">
    <property type="protein sequence ID" value="KAK1289934.1"/>
    <property type="molecule type" value="Genomic_DNA"/>
</dbReference>
<reference evidence="1" key="1">
    <citation type="journal article" date="2023" name="Nat. Commun.">
        <title>Diploid and tetraploid genomes of Acorus and the evolution of monocots.</title>
        <authorList>
            <person name="Ma L."/>
            <person name="Liu K.W."/>
            <person name="Li Z."/>
            <person name="Hsiao Y.Y."/>
            <person name="Qi Y."/>
            <person name="Fu T."/>
            <person name="Tang G.D."/>
            <person name="Zhang D."/>
            <person name="Sun W.H."/>
            <person name="Liu D.K."/>
            <person name="Li Y."/>
            <person name="Chen G.Z."/>
            <person name="Liu X.D."/>
            <person name="Liao X.Y."/>
            <person name="Jiang Y.T."/>
            <person name="Yu X."/>
            <person name="Hao Y."/>
            <person name="Huang J."/>
            <person name="Zhao X.W."/>
            <person name="Ke S."/>
            <person name="Chen Y.Y."/>
            <person name="Wu W.L."/>
            <person name="Hsu J.L."/>
            <person name="Lin Y.F."/>
            <person name="Huang M.D."/>
            <person name="Li C.Y."/>
            <person name="Huang L."/>
            <person name="Wang Z.W."/>
            <person name="Zhao X."/>
            <person name="Zhong W.Y."/>
            <person name="Peng D.H."/>
            <person name="Ahmad S."/>
            <person name="Lan S."/>
            <person name="Zhang J.S."/>
            <person name="Tsai W.C."/>
            <person name="Van de Peer Y."/>
            <person name="Liu Z.J."/>
        </authorList>
    </citation>
    <scope>NUCLEOTIDE SEQUENCE</scope>
    <source>
        <strain evidence="1">CP</strain>
    </source>
</reference>
<name>A0AAV9CMU3_ACOCL</name>
<reference evidence="1" key="2">
    <citation type="submission" date="2023-06" db="EMBL/GenBank/DDBJ databases">
        <authorList>
            <person name="Ma L."/>
            <person name="Liu K.-W."/>
            <person name="Li Z."/>
            <person name="Hsiao Y.-Y."/>
            <person name="Qi Y."/>
            <person name="Fu T."/>
            <person name="Tang G."/>
            <person name="Zhang D."/>
            <person name="Sun W.-H."/>
            <person name="Liu D.-K."/>
            <person name="Li Y."/>
            <person name="Chen G.-Z."/>
            <person name="Liu X.-D."/>
            <person name="Liao X.-Y."/>
            <person name="Jiang Y.-T."/>
            <person name="Yu X."/>
            <person name="Hao Y."/>
            <person name="Huang J."/>
            <person name="Zhao X.-W."/>
            <person name="Ke S."/>
            <person name="Chen Y.-Y."/>
            <person name="Wu W.-L."/>
            <person name="Hsu J.-L."/>
            <person name="Lin Y.-F."/>
            <person name="Huang M.-D."/>
            <person name="Li C.-Y."/>
            <person name="Huang L."/>
            <person name="Wang Z.-W."/>
            <person name="Zhao X."/>
            <person name="Zhong W.-Y."/>
            <person name="Peng D.-H."/>
            <person name="Ahmad S."/>
            <person name="Lan S."/>
            <person name="Zhang J.-S."/>
            <person name="Tsai W.-C."/>
            <person name="Van De Peer Y."/>
            <person name="Liu Z.-J."/>
        </authorList>
    </citation>
    <scope>NUCLEOTIDE SEQUENCE</scope>
    <source>
        <strain evidence="1">CP</strain>
        <tissue evidence="1">Leaves</tissue>
    </source>
</reference>
<comment type="caution">
    <text evidence="1">The sequence shown here is derived from an EMBL/GenBank/DDBJ whole genome shotgun (WGS) entry which is preliminary data.</text>
</comment>
<evidence type="ECO:0000313" key="2">
    <source>
        <dbReference type="Proteomes" id="UP001180020"/>
    </source>
</evidence>
<gene>
    <name evidence="1" type="ORF">QJS10_CPB18g00401</name>
</gene>
<organism evidence="1 2">
    <name type="scientific">Acorus calamus</name>
    <name type="common">Sweet flag</name>
    <dbReference type="NCBI Taxonomy" id="4465"/>
    <lineage>
        <taxon>Eukaryota</taxon>
        <taxon>Viridiplantae</taxon>
        <taxon>Streptophyta</taxon>
        <taxon>Embryophyta</taxon>
        <taxon>Tracheophyta</taxon>
        <taxon>Spermatophyta</taxon>
        <taxon>Magnoliopsida</taxon>
        <taxon>Liliopsida</taxon>
        <taxon>Acoraceae</taxon>
        <taxon>Acorus</taxon>
    </lineage>
</organism>
<proteinExistence type="predicted"/>
<dbReference type="Proteomes" id="UP001180020">
    <property type="component" value="Unassembled WGS sequence"/>
</dbReference>
<sequence length="231" mass="26525">MATHTRASVQNENLHIYRGKGVDGAKVDVPKSEQKVRKARKALADLSKARKPAVSVASKVSQKEKSVLRGSEIHKKVPSNLLLTEEQARKCQEWAKEGTEQVHFSGNDMHKLQEDMMEERKSSTISFISHTRIVFFFWGKKVEKVMSALSDWNYRAFAIETSMIYDVRMPMKDDKGIEDATKFELEPEPLLPMKNSRSPFGDEESDVFFMENELYQFPSVGYDIELQLKDD</sequence>
<evidence type="ECO:0000313" key="1">
    <source>
        <dbReference type="EMBL" id="KAK1289934.1"/>
    </source>
</evidence>